<evidence type="ECO:0000256" key="8">
    <source>
        <dbReference type="HAMAP-Rule" id="MF_01416"/>
    </source>
</evidence>
<reference evidence="9" key="1">
    <citation type="submission" date="2024-01" db="EMBL/GenBank/DDBJ databases">
        <title>Bank of Algae and Cyanobacteria of the Azores (BACA) strain genomes.</title>
        <authorList>
            <person name="Luz R."/>
            <person name="Cordeiro R."/>
            <person name="Fonseca A."/>
            <person name="Goncalves V."/>
        </authorList>
    </citation>
    <scope>NUCLEOTIDE SEQUENCE</scope>
    <source>
        <strain evidence="9">BACA0141</strain>
    </source>
</reference>
<keyword evidence="10" id="KW-1185">Reference proteome</keyword>
<dbReference type="NCBIfam" id="TIGR01145">
    <property type="entry name" value="ATP_synt_delta"/>
    <property type="match status" value="1"/>
</dbReference>
<keyword evidence="2 8" id="KW-0813">Transport</keyword>
<dbReference type="AlphaFoldDB" id="A0AAW9PPI2"/>
<comment type="function">
    <text evidence="8">F(1)F(0) ATP synthase produces ATP from ADP in the presence of a proton or sodium gradient. F-type ATPases consist of two structural domains, F(1) containing the extramembraneous catalytic core and F(0) containing the membrane proton channel, linked together by a central stalk and a peripheral stalk. During catalysis, ATP synthesis in the catalytic domain of F(1) is coupled via a rotary mechanism of the central stalk subunits to proton translocation.</text>
</comment>
<dbReference type="InterPro" id="IPR026015">
    <property type="entry name" value="ATP_synth_OSCP/delta_N_sf"/>
</dbReference>
<dbReference type="InterPro" id="IPR000711">
    <property type="entry name" value="ATPase_OSCP/dsu"/>
</dbReference>
<dbReference type="HAMAP" id="MF_01416">
    <property type="entry name" value="ATP_synth_delta_bact"/>
    <property type="match status" value="1"/>
</dbReference>
<keyword evidence="5 8" id="KW-0472">Membrane</keyword>
<keyword evidence="8" id="KW-0793">Thylakoid</keyword>
<name>A0AAW9PPI2_9CYAN</name>
<comment type="subcellular location">
    <subcellularLocation>
        <location evidence="8">Cellular thylakoid membrane</location>
        <topology evidence="8">Peripheral membrane protein</topology>
    </subcellularLocation>
    <subcellularLocation>
        <location evidence="1">Membrane</location>
    </subcellularLocation>
</comment>
<evidence type="ECO:0000313" key="10">
    <source>
        <dbReference type="Proteomes" id="UP001333818"/>
    </source>
</evidence>
<evidence type="ECO:0000256" key="5">
    <source>
        <dbReference type="ARBA" id="ARBA00023136"/>
    </source>
</evidence>
<dbReference type="Gene3D" id="1.10.520.20">
    <property type="entry name" value="N-terminal domain of the delta subunit of the F1F0-ATP synthase"/>
    <property type="match status" value="1"/>
</dbReference>
<sequence length="185" mass="20388">MKASSVSQTLVEPYAEALMSLAKDQSLVEPFGNDVQQILETLRSSNELRQLLEVPLIKNNVKKSVIAEVFGSRIHPFLQSFLMVLVDRRRITFLEPICLQFQALLREMNQVAFAEIISAVALTEAQQATLEQKVLDVTSARSVQLSIVVNPDLIGGVIIKIGSQVIDASIRGQLRRLSSSLMAGV</sequence>
<dbReference type="GO" id="GO:0031676">
    <property type="term" value="C:plasma membrane-derived thylakoid membrane"/>
    <property type="evidence" value="ECO:0007669"/>
    <property type="project" value="UniProtKB-SubCell"/>
</dbReference>
<dbReference type="InterPro" id="IPR020781">
    <property type="entry name" value="ATPase_OSCP/d_CS"/>
</dbReference>
<comment type="caution">
    <text evidence="9">The sequence shown here is derived from an EMBL/GenBank/DDBJ whole genome shotgun (WGS) entry which is preliminary data.</text>
</comment>
<dbReference type="GO" id="GO:0045259">
    <property type="term" value="C:proton-transporting ATP synthase complex"/>
    <property type="evidence" value="ECO:0007669"/>
    <property type="project" value="UniProtKB-KW"/>
</dbReference>
<dbReference type="Proteomes" id="UP001333818">
    <property type="component" value="Unassembled WGS sequence"/>
</dbReference>
<dbReference type="RefSeq" id="WP_330481585.1">
    <property type="nucleotide sequence ID" value="NZ_JAZBJZ010000001.1"/>
</dbReference>
<keyword evidence="7 8" id="KW-0066">ATP synthesis</keyword>
<evidence type="ECO:0000256" key="6">
    <source>
        <dbReference type="ARBA" id="ARBA00023196"/>
    </source>
</evidence>
<dbReference type="Pfam" id="PF00213">
    <property type="entry name" value="OSCP"/>
    <property type="match status" value="1"/>
</dbReference>
<comment type="function">
    <text evidence="8">This protein is part of the stalk that links CF(0) to CF(1). It either transmits conformational changes from CF(0) to CF(1) or is implicated in proton conduction.</text>
</comment>
<accession>A0AAW9PPI2</accession>
<keyword evidence="3 8" id="KW-0375">Hydrogen ion transport</keyword>
<comment type="similarity">
    <text evidence="8">Belongs to the ATPase delta chain family.</text>
</comment>
<keyword evidence="6 8" id="KW-0139">CF(1)</keyword>
<keyword evidence="4 8" id="KW-0406">Ion transport</keyword>
<dbReference type="PANTHER" id="PTHR11910">
    <property type="entry name" value="ATP SYNTHASE DELTA CHAIN"/>
    <property type="match status" value="1"/>
</dbReference>
<dbReference type="PROSITE" id="PS00389">
    <property type="entry name" value="ATPASE_DELTA"/>
    <property type="match status" value="1"/>
</dbReference>
<dbReference type="EMBL" id="JAZBJZ010000001">
    <property type="protein sequence ID" value="MEE3715162.1"/>
    <property type="molecule type" value="Genomic_DNA"/>
</dbReference>
<proteinExistence type="inferred from homology"/>
<protein>
    <recommendedName>
        <fullName evidence="8">ATP synthase subunit delta</fullName>
    </recommendedName>
    <alternativeName>
        <fullName evidence="8">ATP synthase F(1) sector subunit delta</fullName>
    </alternativeName>
    <alternativeName>
        <fullName evidence="8">F-type ATPase subunit delta</fullName>
        <shortName evidence="8">F-ATPase subunit delta</shortName>
    </alternativeName>
</protein>
<organism evidence="9 10">
    <name type="scientific">Tumidithrix elongata BACA0141</name>
    <dbReference type="NCBI Taxonomy" id="2716417"/>
    <lineage>
        <taxon>Bacteria</taxon>
        <taxon>Bacillati</taxon>
        <taxon>Cyanobacteriota</taxon>
        <taxon>Cyanophyceae</taxon>
        <taxon>Pseudanabaenales</taxon>
        <taxon>Pseudanabaenaceae</taxon>
        <taxon>Tumidithrix</taxon>
        <taxon>Tumidithrix elongata</taxon>
    </lineage>
</organism>
<dbReference type="SUPFAM" id="SSF47928">
    <property type="entry name" value="N-terminal domain of the delta subunit of the F1F0-ATP synthase"/>
    <property type="match status" value="1"/>
</dbReference>
<evidence type="ECO:0000256" key="4">
    <source>
        <dbReference type="ARBA" id="ARBA00023065"/>
    </source>
</evidence>
<evidence type="ECO:0000313" key="9">
    <source>
        <dbReference type="EMBL" id="MEE3715162.1"/>
    </source>
</evidence>
<evidence type="ECO:0000256" key="7">
    <source>
        <dbReference type="ARBA" id="ARBA00023310"/>
    </source>
</evidence>
<evidence type="ECO:0000256" key="2">
    <source>
        <dbReference type="ARBA" id="ARBA00022448"/>
    </source>
</evidence>
<evidence type="ECO:0000256" key="3">
    <source>
        <dbReference type="ARBA" id="ARBA00022781"/>
    </source>
</evidence>
<dbReference type="GO" id="GO:0046933">
    <property type="term" value="F:proton-transporting ATP synthase activity, rotational mechanism"/>
    <property type="evidence" value="ECO:0007669"/>
    <property type="project" value="UniProtKB-UniRule"/>
</dbReference>
<dbReference type="PRINTS" id="PR00125">
    <property type="entry name" value="ATPASEDELTA"/>
</dbReference>
<evidence type="ECO:0000256" key="1">
    <source>
        <dbReference type="ARBA" id="ARBA00004370"/>
    </source>
</evidence>
<gene>
    <name evidence="8 9" type="primary">atpH</name>
    <name evidence="8" type="synonym">atpD</name>
    <name evidence="9" type="ORF">V2H45_00220</name>
</gene>